<sequence>MTSAHVRYGAFLLIITILLFFVPLLTFFPPVPPSKRDALLETHTQIGLRPARTGLTGQQQGAAASSNGAKGGESSSGKISSLWIYPLKSCRGIEVSQSKVLPTGLEFDRIYTFAQLKSAFPVDVHSAGEKEAPSSHSGSWHFITQRQFPLLATVQAELFVPDIIKARGQSSKVAEPFLLVRFPWQEPGLRGLVSWAAAKIARGWSARPEKEFLLPVAFPSREDIAALGYAYEDVTIWRDTVTALNLEAELPRELGLYLGVSNRLGIFRIDPDRLRNVYRCAPTKDEAGYQPVTGFQDAYPLHLLNLTSVRDFDAKIDKDDTLPALDPRRFRANIIVDGGDAPYDEDTWRKIRFIPGPGSRREASTFHVSCRTVRCKMPNVDQDTGYRHPVEPDRSLRKYRDVDEGATSMGCLGMQLTPLYSKTSSEEGLESWVEVGMSVEVLDRGSHVYIRQ</sequence>
<dbReference type="AlphaFoldDB" id="A0AAJ0GVR2"/>
<dbReference type="GeneID" id="87889146"/>
<protein>
    <recommendedName>
        <fullName evidence="3">MOSC domain-containing protein</fullName>
    </recommendedName>
</protein>
<dbReference type="Pfam" id="PF03473">
    <property type="entry name" value="MOSC"/>
    <property type="match status" value="1"/>
</dbReference>
<reference evidence="4" key="2">
    <citation type="submission" date="2023-06" db="EMBL/GenBank/DDBJ databases">
        <authorList>
            <consortium name="Lawrence Berkeley National Laboratory"/>
            <person name="Mondo S.J."/>
            <person name="Hensen N."/>
            <person name="Bonometti L."/>
            <person name="Westerberg I."/>
            <person name="Brannstrom I.O."/>
            <person name="Guillou S."/>
            <person name="Cros-Aarteil S."/>
            <person name="Calhoun S."/>
            <person name="Haridas S."/>
            <person name="Kuo A."/>
            <person name="Pangilinan J."/>
            <person name="Riley R."/>
            <person name="Labutti K."/>
            <person name="Andreopoulos B."/>
            <person name="Lipzen A."/>
            <person name="Chen C."/>
            <person name="Yanf M."/>
            <person name="Daum C."/>
            <person name="Ng V."/>
            <person name="Clum A."/>
            <person name="Steindorff A."/>
            <person name="Ohm R."/>
            <person name="Martin F."/>
            <person name="Silar P."/>
            <person name="Natvig D."/>
            <person name="Lalanne C."/>
            <person name="Gautier V."/>
            <person name="Ament-Velasquez S.L."/>
            <person name="Kruys A."/>
            <person name="Hutchinson M.I."/>
            <person name="Powell A.J."/>
            <person name="Barry K."/>
            <person name="Miller A.N."/>
            <person name="Grigoriev I.V."/>
            <person name="Debuchy R."/>
            <person name="Gladieux P."/>
            <person name="Thoren M.H."/>
            <person name="Johannesson H."/>
        </authorList>
    </citation>
    <scope>NUCLEOTIDE SEQUENCE</scope>
    <source>
        <strain evidence="4">CBS 333.67</strain>
    </source>
</reference>
<keyword evidence="2" id="KW-0812">Transmembrane</keyword>
<comment type="caution">
    <text evidence="4">The sequence shown here is derived from an EMBL/GenBank/DDBJ whole genome shotgun (WGS) entry which is preliminary data.</text>
</comment>
<keyword evidence="2" id="KW-1133">Transmembrane helix</keyword>
<dbReference type="GO" id="GO:0003824">
    <property type="term" value="F:catalytic activity"/>
    <property type="evidence" value="ECO:0007669"/>
    <property type="project" value="InterPro"/>
</dbReference>
<dbReference type="GO" id="GO:0030151">
    <property type="term" value="F:molybdenum ion binding"/>
    <property type="evidence" value="ECO:0007669"/>
    <property type="project" value="InterPro"/>
</dbReference>
<dbReference type="PANTHER" id="PTHR14237:SF23">
    <property type="entry name" value="MOSC DOMAIN PROTEIN (AFU_ORTHOLOGUE AFUA_7G05900)"/>
    <property type="match status" value="1"/>
</dbReference>
<keyword evidence="2" id="KW-0472">Membrane</keyword>
<reference evidence="4" key="1">
    <citation type="journal article" date="2023" name="Mol. Phylogenet. Evol.">
        <title>Genome-scale phylogeny and comparative genomics of the fungal order Sordariales.</title>
        <authorList>
            <person name="Hensen N."/>
            <person name="Bonometti L."/>
            <person name="Westerberg I."/>
            <person name="Brannstrom I.O."/>
            <person name="Guillou S."/>
            <person name="Cros-Aarteil S."/>
            <person name="Calhoun S."/>
            <person name="Haridas S."/>
            <person name="Kuo A."/>
            <person name="Mondo S."/>
            <person name="Pangilinan J."/>
            <person name="Riley R."/>
            <person name="LaButti K."/>
            <person name="Andreopoulos B."/>
            <person name="Lipzen A."/>
            <person name="Chen C."/>
            <person name="Yan M."/>
            <person name="Daum C."/>
            <person name="Ng V."/>
            <person name="Clum A."/>
            <person name="Steindorff A."/>
            <person name="Ohm R.A."/>
            <person name="Martin F."/>
            <person name="Silar P."/>
            <person name="Natvig D.O."/>
            <person name="Lalanne C."/>
            <person name="Gautier V."/>
            <person name="Ament-Velasquez S.L."/>
            <person name="Kruys A."/>
            <person name="Hutchinson M.I."/>
            <person name="Powell A.J."/>
            <person name="Barry K."/>
            <person name="Miller A.N."/>
            <person name="Grigoriev I.V."/>
            <person name="Debuchy R."/>
            <person name="Gladieux P."/>
            <person name="Hiltunen Thoren M."/>
            <person name="Johannesson H."/>
        </authorList>
    </citation>
    <scope>NUCLEOTIDE SEQUENCE</scope>
    <source>
        <strain evidence="4">CBS 333.67</strain>
    </source>
</reference>
<evidence type="ECO:0000313" key="4">
    <source>
        <dbReference type="EMBL" id="KAK3307048.1"/>
    </source>
</evidence>
<dbReference type="PROSITE" id="PS51340">
    <property type="entry name" value="MOSC"/>
    <property type="match status" value="1"/>
</dbReference>
<dbReference type="SUPFAM" id="SSF50800">
    <property type="entry name" value="PK beta-barrel domain-like"/>
    <property type="match status" value="1"/>
</dbReference>
<accession>A0AAJ0GVR2</accession>
<evidence type="ECO:0000259" key="3">
    <source>
        <dbReference type="PROSITE" id="PS51340"/>
    </source>
</evidence>
<name>A0AAJ0GVR2_9PEZI</name>
<keyword evidence="5" id="KW-1185">Reference proteome</keyword>
<dbReference type="InterPro" id="IPR005302">
    <property type="entry name" value="MoCF_Sase_C"/>
</dbReference>
<dbReference type="PANTHER" id="PTHR14237">
    <property type="entry name" value="MOLYBDOPTERIN COFACTOR SULFURASE MOSC"/>
    <property type="match status" value="1"/>
</dbReference>
<feature type="compositionally biased region" description="Low complexity" evidence="1">
    <location>
        <begin position="57"/>
        <end position="77"/>
    </location>
</feature>
<evidence type="ECO:0000313" key="5">
    <source>
        <dbReference type="Proteomes" id="UP001273166"/>
    </source>
</evidence>
<dbReference type="InterPro" id="IPR011037">
    <property type="entry name" value="Pyrv_Knase-like_insert_dom_sf"/>
</dbReference>
<dbReference type="InterPro" id="IPR005303">
    <property type="entry name" value="MOCOS_middle"/>
</dbReference>
<dbReference type="Pfam" id="PF03476">
    <property type="entry name" value="MOSC_N"/>
    <property type="match status" value="1"/>
</dbReference>
<organism evidence="4 5">
    <name type="scientific">Chaetomium strumarium</name>
    <dbReference type="NCBI Taxonomy" id="1170767"/>
    <lineage>
        <taxon>Eukaryota</taxon>
        <taxon>Fungi</taxon>
        <taxon>Dikarya</taxon>
        <taxon>Ascomycota</taxon>
        <taxon>Pezizomycotina</taxon>
        <taxon>Sordariomycetes</taxon>
        <taxon>Sordariomycetidae</taxon>
        <taxon>Sordariales</taxon>
        <taxon>Chaetomiaceae</taxon>
        <taxon>Chaetomium</taxon>
    </lineage>
</organism>
<dbReference type="Proteomes" id="UP001273166">
    <property type="component" value="Unassembled WGS sequence"/>
</dbReference>
<feature type="transmembrane region" description="Helical" evidence="2">
    <location>
        <begin position="6"/>
        <end position="28"/>
    </location>
</feature>
<dbReference type="EMBL" id="JAUDZG010000003">
    <property type="protein sequence ID" value="KAK3307048.1"/>
    <property type="molecule type" value="Genomic_DNA"/>
</dbReference>
<gene>
    <name evidence="4" type="ORF">B0T15DRAFT_553400</name>
</gene>
<proteinExistence type="predicted"/>
<evidence type="ECO:0000256" key="2">
    <source>
        <dbReference type="SAM" id="Phobius"/>
    </source>
</evidence>
<dbReference type="GO" id="GO:0030170">
    <property type="term" value="F:pyridoxal phosphate binding"/>
    <property type="evidence" value="ECO:0007669"/>
    <property type="project" value="InterPro"/>
</dbReference>
<feature type="region of interest" description="Disordered" evidence="1">
    <location>
        <begin position="50"/>
        <end position="77"/>
    </location>
</feature>
<feature type="domain" description="MOSC" evidence="3">
    <location>
        <begin position="272"/>
        <end position="442"/>
    </location>
</feature>
<dbReference type="RefSeq" id="XP_062722828.1">
    <property type="nucleotide sequence ID" value="XM_062870317.1"/>
</dbReference>
<evidence type="ECO:0000256" key="1">
    <source>
        <dbReference type="SAM" id="MobiDB-lite"/>
    </source>
</evidence>